<accession>M0N9L6</accession>
<dbReference type="eggNOG" id="arCOG10172">
    <property type="taxonomic scope" value="Archaea"/>
</dbReference>
<evidence type="ECO:0000313" key="2">
    <source>
        <dbReference type="EMBL" id="EMA53799.1"/>
    </source>
</evidence>
<name>M0N9L6_9EURY</name>
<evidence type="ECO:0000256" key="1">
    <source>
        <dbReference type="SAM" id="MobiDB-lite"/>
    </source>
</evidence>
<evidence type="ECO:0000313" key="3">
    <source>
        <dbReference type="Proteomes" id="UP000011680"/>
    </source>
</evidence>
<dbReference type="OrthoDB" id="214274at2157"/>
<comment type="caution">
    <text evidence="2">The sequence shown here is derived from an EMBL/GenBank/DDBJ whole genome shotgun (WGS) entry which is preliminary data.</text>
</comment>
<proteinExistence type="predicted"/>
<protein>
    <submittedName>
        <fullName evidence="2">Uncharacterized protein</fullName>
    </submittedName>
</protein>
<reference evidence="2 3" key="1">
    <citation type="journal article" date="2014" name="PLoS Genet.">
        <title>Phylogenetically driven sequencing of extremely halophilic archaea reveals strategies for static and dynamic osmo-response.</title>
        <authorList>
            <person name="Becker E.A."/>
            <person name="Seitzer P.M."/>
            <person name="Tritt A."/>
            <person name="Larsen D."/>
            <person name="Krusor M."/>
            <person name="Yao A.I."/>
            <person name="Wu D."/>
            <person name="Madern D."/>
            <person name="Eisen J.A."/>
            <person name="Darling A.E."/>
            <person name="Facciotti M.T."/>
        </authorList>
    </citation>
    <scope>NUCLEOTIDE SEQUENCE [LARGE SCALE GENOMIC DNA]</scope>
    <source>
        <strain evidence="2 3">JCM 13552</strain>
    </source>
</reference>
<dbReference type="PROSITE" id="PS51318">
    <property type="entry name" value="TAT"/>
    <property type="match status" value="1"/>
</dbReference>
<dbReference type="EMBL" id="AOMF01000150">
    <property type="protein sequence ID" value="EMA53799.1"/>
    <property type="molecule type" value="Genomic_DNA"/>
</dbReference>
<keyword evidence="3" id="KW-1185">Reference proteome</keyword>
<dbReference type="NCBIfam" id="NF038353">
    <property type="entry name" value="FxLYD_dom"/>
    <property type="match status" value="1"/>
</dbReference>
<feature type="region of interest" description="Disordered" evidence="1">
    <location>
        <begin position="31"/>
        <end position="53"/>
    </location>
</feature>
<dbReference type="RefSeq" id="WP_007739873.1">
    <property type="nucleotide sequence ID" value="NZ_AOMF01000150.1"/>
</dbReference>
<sequence>MSDSGAHARPTRRRFLALVGAGVPAALAGCSDRPDTADYDAGRTVDPSAANESNASAAAAAAARAERVGSDYAVPLDVLALRSHELDVKDDYRGVVIQGTVENTSQQRVELVEVRTRVYNDDGEQLGRYLDSTHDLAAGATWSFDVIVLEKPDDVGSYEIAVLGSLA</sequence>
<dbReference type="PATRIC" id="fig|1227457.3.peg.1709"/>
<dbReference type="InterPro" id="IPR047676">
    <property type="entry name" value="FxLYD_dom"/>
</dbReference>
<feature type="compositionally biased region" description="Basic and acidic residues" evidence="1">
    <location>
        <begin position="32"/>
        <end position="43"/>
    </location>
</feature>
<dbReference type="STRING" id="1227457.C451_09255"/>
<gene>
    <name evidence="2" type="ORF">C451_09255</name>
</gene>
<dbReference type="AlphaFoldDB" id="M0N9L6"/>
<dbReference type="InterPro" id="IPR006311">
    <property type="entry name" value="TAT_signal"/>
</dbReference>
<organism evidence="2 3">
    <name type="scientific">Halococcus thailandensis JCM 13552</name>
    <dbReference type="NCBI Taxonomy" id="1227457"/>
    <lineage>
        <taxon>Archaea</taxon>
        <taxon>Methanobacteriati</taxon>
        <taxon>Methanobacteriota</taxon>
        <taxon>Stenosarchaea group</taxon>
        <taxon>Halobacteria</taxon>
        <taxon>Halobacteriales</taxon>
        <taxon>Halococcaceae</taxon>
        <taxon>Halococcus</taxon>
    </lineage>
</organism>
<dbReference type="Proteomes" id="UP000011680">
    <property type="component" value="Unassembled WGS sequence"/>
</dbReference>